<keyword evidence="2 7" id="KW-0813">Transport</keyword>
<dbReference type="InterPro" id="IPR023997">
    <property type="entry name" value="TonB-dep_OMP_SusC/RagA_CS"/>
</dbReference>
<dbReference type="RefSeq" id="WP_188753519.1">
    <property type="nucleotide sequence ID" value="NZ_BMIK01000023.1"/>
</dbReference>
<dbReference type="NCBIfam" id="TIGR04056">
    <property type="entry name" value="OMP_RagA_SusC"/>
    <property type="match status" value="1"/>
</dbReference>
<evidence type="ECO:0000256" key="3">
    <source>
        <dbReference type="ARBA" id="ARBA00022452"/>
    </source>
</evidence>
<comment type="caution">
    <text evidence="9">The sequence shown here is derived from an EMBL/GenBank/DDBJ whole genome shotgun (WGS) entry which is preliminary data.</text>
</comment>
<dbReference type="PROSITE" id="PS52016">
    <property type="entry name" value="TONB_DEPENDENT_REC_3"/>
    <property type="match status" value="1"/>
</dbReference>
<dbReference type="NCBIfam" id="TIGR04057">
    <property type="entry name" value="SusC_RagA_signa"/>
    <property type="match status" value="1"/>
</dbReference>
<evidence type="ECO:0000313" key="9">
    <source>
        <dbReference type="EMBL" id="GGC46054.1"/>
    </source>
</evidence>
<reference evidence="10" key="1">
    <citation type="journal article" date="2019" name="Int. J. Syst. Evol. Microbiol.">
        <title>The Global Catalogue of Microorganisms (GCM) 10K type strain sequencing project: providing services to taxonomists for standard genome sequencing and annotation.</title>
        <authorList>
            <consortium name="The Broad Institute Genomics Platform"/>
            <consortium name="The Broad Institute Genome Sequencing Center for Infectious Disease"/>
            <person name="Wu L."/>
            <person name="Ma J."/>
        </authorList>
    </citation>
    <scope>NUCLEOTIDE SEQUENCE [LARGE SCALE GENOMIC DNA]</scope>
    <source>
        <strain evidence="10">CGMCC 1.15342</strain>
    </source>
</reference>
<keyword evidence="10" id="KW-1185">Reference proteome</keyword>
<proteinExistence type="inferred from homology"/>
<dbReference type="InterPro" id="IPR008969">
    <property type="entry name" value="CarboxyPept-like_regulatory"/>
</dbReference>
<dbReference type="InterPro" id="IPR037066">
    <property type="entry name" value="Plug_dom_sf"/>
</dbReference>
<dbReference type="InterPro" id="IPR036942">
    <property type="entry name" value="Beta-barrel_TonB_sf"/>
</dbReference>
<dbReference type="Proteomes" id="UP000597338">
    <property type="component" value="Unassembled WGS sequence"/>
</dbReference>
<dbReference type="Pfam" id="PF13715">
    <property type="entry name" value="CarbopepD_reg_2"/>
    <property type="match status" value="1"/>
</dbReference>
<dbReference type="InterPro" id="IPR023996">
    <property type="entry name" value="TonB-dep_OMP_SusC/RagA"/>
</dbReference>
<comment type="similarity">
    <text evidence="7">Belongs to the TonB-dependent receptor family.</text>
</comment>
<feature type="domain" description="TonB-dependent receptor plug" evidence="8">
    <location>
        <begin position="143"/>
        <end position="259"/>
    </location>
</feature>
<dbReference type="SUPFAM" id="SSF56935">
    <property type="entry name" value="Porins"/>
    <property type="match status" value="1"/>
</dbReference>
<evidence type="ECO:0000256" key="2">
    <source>
        <dbReference type="ARBA" id="ARBA00022448"/>
    </source>
</evidence>
<evidence type="ECO:0000256" key="6">
    <source>
        <dbReference type="ARBA" id="ARBA00023237"/>
    </source>
</evidence>
<name>A0ABQ1MSJ7_9SPHI</name>
<evidence type="ECO:0000256" key="5">
    <source>
        <dbReference type="ARBA" id="ARBA00023136"/>
    </source>
</evidence>
<evidence type="ECO:0000256" key="7">
    <source>
        <dbReference type="PROSITE-ProRule" id="PRU01360"/>
    </source>
</evidence>
<keyword evidence="3 7" id="KW-1134">Transmembrane beta strand</keyword>
<evidence type="ECO:0000256" key="1">
    <source>
        <dbReference type="ARBA" id="ARBA00004571"/>
    </source>
</evidence>
<gene>
    <name evidence="9" type="ORF">GCM10011386_42920</name>
</gene>
<dbReference type="EMBL" id="BMIK01000023">
    <property type="protein sequence ID" value="GGC46054.1"/>
    <property type="molecule type" value="Genomic_DNA"/>
</dbReference>
<dbReference type="Pfam" id="PF07715">
    <property type="entry name" value="Plug"/>
    <property type="match status" value="1"/>
</dbReference>
<keyword evidence="5 7" id="KW-0472">Membrane</keyword>
<keyword evidence="6 7" id="KW-0998">Cell outer membrane</keyword>
<dbReference type="Gene3D" id="2.170.130.10">
    <property type="entry name" value="TonB-dependent receptor, plug domain"/>
    <property type="match status" value="1"/>
</dbReference>
<protein>
    <submittedName>
        <fullName evidence="9">SusC/RagA family TonB-linked outer membrane protein</fullName>
    </submittedName>
</protein>
<evidence type="ECO:0000313" key="10">
    <source>
        <dbReference type="Proteomes" id="UP000597338"/>
    </source>
</evidence>
<evidence type="ECO:0000256" key="4">
    <source>
        <dbReference type="ARBA" id="ARBA00022692"/>
    </source>
</evidence>
<organism evidence="9 10">
    <name type="scientific">Parapedobacter defluvii</name>
    <dbReference type="NCBI Taxonomy" id="2045106"/>
    <lineage>
        <taxon>Bacteria</taxon>
        <taxon>Pseudomonadati</taxon>
        <taxon>Bacteroidota</taxon>
        <taxon>Sphingobacteriia</taxon>
        <taxon>Sphingobacteriales</taxon>
        <taxon>Sphingobacteriaceae</taxon>
        <taxon>Parapedobacter</taxon>
    </lineage>
</organism>
<dbReference type="SUPFAM" id="SSF49464">
    <property type="entry name" value="Carboxypeptidase regulatory domain-like"/>
    <property type="match status" value="1"/>
</dbReference>
<dbReference type="Gene3D" id="2.40.170.20">
    <property type="entry name" value="TonB-dependent receptor, beta-barrel domain"/>
    <property type="match status" value="1"/>
</dbReference>
<dbReference type="Gene3D" id="2.60.40.1120">
    <property type="entry name" value="Carboxypeptidase-like, regulatory domain"/>
    <property type="match status" value="1"/>
</dbReference>
<dbReference type="InterPro" id="IPR012910">
    <property type="entry name" value="Plug_dom"/>
</dbReference>
<dbReference type="InterPro" id="IPR039426">
    <property type="entry name" value="TonB-dep_rcpt-like"/>
</dbReference>
<sequence length="1107" mass="124360">MKLNLRIGEGYVLSKHKLTYAYIQYFSLLAATTIMCLEARAQRPESSGPVLSGIVTDTVEAAISGATITVKGTSVKTISGRDGRFTLYAPQQSGTLVISYLGHQTIQEKFSEGNIGPYHFTLVPTENLLEEVEVSTGYQTISKERATGSFEVVSNKLFNRGISTNVMDRLDGLVAGANFDLTKSYRWRDRGYFLPQVTYMMQVRGQNTFTGEIRPIIVLDNVIYEGDPRNINPNDVKDIHVLKDAAATSIWGTQAGNGVVVITTKRPSETGKPSVGFVSNFTHVAKPDLYALREMSSSDFIDYEQWLFDKGFYDGMINDTWSYPTVSPVVELLNSVREGDLEMDVAQRQIDGFRGNDVRQDYLNHVYRPQALQQYALTINGGNQTAGYLLSAGYDNNKLQLVTSNNDRLTLRSAVNVNLTEKLSLKTSISYAKSRANSNGTFSPIAYGTLYSGGGKSNWPYLRLVDDQGNPALVDAVAYRKLYRDTAGNGNLLNWQYRPLAELDQSRQHIAVQDILMSGDLGYAFTPNWSAALLYTYQKGNTEIEDWHGVASYAMREKINIYSQWDDNGVTQRPYPLGDRMDRMYETRQSHTLRLQAKYAASWNDDKELNAIIGAEQRQITTTNNGNTLLGYNRQNLTYQPVDFAGYYPLYNQAFGGQRIPNVAEFYMDDLLNRYLSAYANASFTYRKRYILSGSFRQDASNVFGQRSNQRWTPLWSTGAAWKLSDEPFYRVSYLPTLKLRLTYGYSGQAITTQAAIPIIYYQGTSALTGLPQASITTPANPDLRWQKTATLNGAVDFATLNNRISGSIEWYRKWSKDLLSRSPVDPTTGFNSLTVNAGSIAGKGLDITINTENIRSPDFAWQSTWLSNYNRNIVTDYYAAPLYARDYVLAGNTLNPVKGRDLNGLYALPFAGLNPETGDPMGYLDGEESTDYRNILLGTPESLLYFGSSIPVHVATLRNSFSYKSWNLSVNLQAKLGYHFFRNGFSDYSAATFWQTHQDYAMRWQKPGDEAFTHVPSLSYPLNNNRSEFYKRSDVLVEKGDHIRIQDISVSYTVNQFAGFKNVQINAYCSNLNILIWKATELDIDPLYENALPYPLSISIGIRANL</sequence>
<keyword evidence="4 7" id="KW-0812">Transmembrane</keyword>
<evidence type="ECO:0000259" key="8">
    <source>
        <dbReference type="Pfam" id="PF07715"/>
    </source>
</evidence>
<comment type="subcellular location">
    <subcellularLocation>
        <location evidence="1 7">Cell outer membrane</location>
        <topology evidence="1 7">Multi-pass membrane protein</topology>
    </subcellularLocation>
</comment>
<accession>A0ABQ1MSJ7</accession>